<accession>A0A089NGL9</accession>
<gene>
    <name evidence="1" type="ORF">PGRAT_11440</name>
</gene>
<dbReference type="EMBL" id="CP009287">
    <property type="protein sequence ID" value="AIQ68159.1"/>
    <property type="molecule type" value="Genomic_DNA"/>
</dbReference>
<dbReference type="KEGG" id="pgm:PGRAT_11440"/>
<dbReference type="STRING" id="189425.PGRAT_11440"/>
<sequence length="411" mass="47767">MERLLSHLNYLKLHVPFYMERNHRATSIAELPIMTKDMIRKQYGEFFSNEFAEVKDRLVEFVQNPAIQKDRTDNELYFSEDIIVEETTGTSGVPFRCAKTKPERAVLSLGIWKQRRQVDREVSPGNLFQFNHIGKDADKLDIYNYDPENLLKIYGKVKDANARWLHTPPSTIQHHVVSLQKNNIQLDLPKLKVIECNGEYLRPETKKILEEYFNVQVVNQYGTIETWTIGLSCACGNLHINENVYVELVDDDNNPITKPLVTGRLLLTALSNRLLPFTRYLSGDYGYFNEDTCGCGNPGPTFTILEGREINLIKGCKEKLYGNVFFHQMVRRVLRERQIPGLEYIQVIQSNLDHFNVYTNYFDEVEVFMELFASAACLCMERDVAFQHNILSESEIVRKQREKPNVFICRC</sequence>
<dbReference type="Proteomes" id="UP000029500">
    <property type="component" value="Chromosome"/>
</dbReference>
<keyword evidence="2" id="KW-1185">Reference proteome</keyword>
<dbReference type="AlphaFoldDB" id="A0A089NGL9"/>
<reference evidence="1 2" key="1">
    <citation type="submission" date="2014-08" db="EMBL/GenBank/DDBJ databases">
        <title>Comparative genomics of the Paenibacillus odorifer group.</title>
        <authorList>
            <person name="den Bakker H.C."/>
            <person name="Tsai Y.-C."/>
            <person name="Martin N."/>
            <person name="Korlach J."/>
            <person name="Wiedmann M."/>
        </authorList>
    </citation>
    <scope>NUCLEOTIDE SEQUENCE [LARGE SCALE GENOMIC DNA]</scope>
    <source>
        <strain evidence="1 2">DSM 15220</strain>
    </source>
</reference>
<dbReference type="Gene3D" id="3.40.50.12780">
    <property type="entry name" value="N-terminal domain of ligase-like"/>
    <property type="match status" value="1"/>
</dbReference>
<organism evidence="1 2">
    <name type="scientific">Paenibacillus graminis</name>
    <dbReference type="NCBI Taxonomy" id="189425"/>
    <lineage>
        <taxon>Bacteria</taxon>
        <taxon>Bacillati</taxon>
        <taxon>Bacillota</taxon>
        <taxon>Bacilli</taxon>
        <taxon>Bacillales</taxon>
        <taxon>Paenibacillaceae</taxon>
        <taxon>Paenibacillus</taxon>
    </lineage>
</organism>
<dbReference type="PANTHER" id="PTHR36932:SF1">
    <property type="entry name" value="CAPSULAR POLYSACCHARIDE BIOSYNTHESIS PROTEIN"/>
    <property type="match status" value="1"/>
</dbReference>
<dbReference type="InterPro" id="IPR053158">
    <property type="entry name" value="CapK_Type1_Caps_Biosynth"/>
</dbReference>
<dbReference type="HOGENOM" id="CLU_668770_0_0_9"/>
<dbReference type="PANTHER" id="PTHR36932">
    <property type="entry name" value="CAPSULAR POLYSACCHARIDE BIOSYNTHESIS PROTEIN"/>
    <property type="match status" value="1"/>
</dbReference>
<name>A0A089NGL9_9BACL</name>
<dbReference type="RefSeq" id="WP_025705612.1">
    <property type="nucleotide sequence ID" value="NZ_CP009287.1"/>
</dbReference>
<proteinExistence type="predicted"/>
<dbReference type="eggNOG" id="COG1541">
    <property type="taxonomic scope" value="Bacteria"/>
</dbReference>
<evidence type="ECO:0008006" key="3">
    <source>
        <dbReference type="Google" id="ProtNLM"/>
    </source>
</evidence>
<dbReference type="SUPFAM" id="SSF56801">
    <property type="entry name" value="Acetyl-CoA synthetase-like"/>
    <property type="match status" value="1"/>
</dbReference>
<evidence type="ECO:0000313" key="1">
    <source>
        <dbReference type="EMBL" id="AIQ68159.1"/>
    </source>
</evidence>
<dbReference type="InterPro" id="IPR042099">
    <property type="entry name" value="ANL_N_sf"/>
</dbReference>
<dbReference type="OrthoDB" id="580775at2"/>
<protein>
    <recommendedName>
        <fullName evidence="3">AMP-dependent synthetase/ligase domain-containing protein</fullName>
    </recommendedName>
</protein>
<evidence type="ECO:0000313" key="2">
    <source>
        <dbReference type="Proteomes" id="UP000029500"/>
    </source>
</evidence>